<keyword evidence="2" id="KW-0328">Glycosyltransferase</keyword>
<dbReference type="InterPro" id="IPR029058">
    <property type="entry name" value="AB_hydrolase_fold"/>
</dbReference>
<dbReference type="Gene3D" id="3.40.50.1820">
    <property type="entry name" value="alpha/beta hydrolase"/>
    <property type="match status" value="1"/>
</dbReference>
<keyword evidence="3" id="KW-1185">Reference proteome</keyword>
<dbReference type="EMBL" id="JARJLM010000180">
    <property type="protein sequence ID" value="MDF3833401.1"/>
    <property type="molecule type" value="Genomic_DNA"/>
</dbReference>
<dbReference type="SUPFAM" id="SSF53474">
    <property type="entry name" value="alpha/beta-Hydrolases"/>
    <property type="match status" value="1"/>
</dbReference>
<dbReference type="SUPFAM" id="SSF53271">
    <property type="entry name" value="PRTase-like"/>
    <property type="match status" value="1"/>
</dbReference>
<evidence type="ECO:0000313" key="2">
    <source>
        <dbReference type="EMBL" id="MDF3833401.1"/>
    </source>
</evidence>
<reference evidence="2 3" key="1">
    <citation type="submission" date="2023-03" db="EMBL/GenBank/DDBJ databases">
        <title>Draft assemblies of triclosan tolerant bacteria isolated from returned activated sludge.</title>
        <authorList>
            <person name="Van Hamelsveld S."/>
        </authorList>
    </citation>
    <scope>NUCLEOTIDE SEQUENCE [LARGE SCALE GENOMIC DNA]</scope>
    <source>
        <strain evidence="2 3">GW210010_S58</strain>
    </source>
</reference>
<organism evidence="2 3">
    <name type="scientific">Cupriavidus basilensis</name>
    <dbReference type="NCBI Taxonomy" id="68895"/>
    <lineage>
        <taxon>Bacteria</taxon>
        <taxon>Pseudomonadati</taxon>
        <taxon>Pseudomonadota</taxon>
        <taxon>Betaproteobacteria</taxon>
        <taxon>Burkholderiales</taxon>
        <taxon>Burkholderiaceae</taxon>
        <taxon>Cupriavidus</taxon>
    </lineage>
</organism>
<comment type="caution">
    <text evidence="2">The sequence shown here is derived from an EMBL/GenBank/DDBJ whole genome shotgun (WGS) entry which is preliminary data.</text>
</comment>
<gene>
    <name evidence="2" type="ORF">P3W85_10625</name>
</gene>
<keyword evidence="2" id="KW-0808">Transferase</keyword>
<feature type="domain" description="Phosphoribosyltransferase" evidence="1">
    <location>
        <begin position="11"/>
        <end position="177"/>
    </location>
</feature>
<evidence type="ECO:0000313" key="3">
    <source>
        <dbReference type="Proteomes" id="UP001216674"/>
    </source>
</evidence>
<dbReference type="Gene3D" id="3.30.1310.20">
    <property type="entry name" value="PRTase-like"/>
    <property type="match status" value="1"/>
</dbReference>
<dbReference type="Proteomes" id="UP001216674">
    <property type="component" value="Unassembled WGS sequence"/>
</dbReference>
<dbReference type="GO" id="GO:0016757">
    <property type="term" value="F:glycosyltransferase activity"/>
    <property type="evidence" value="ECO:0007669"/>
    <property type="project" value="UniProtKB-KW"/>
</dbReference>
<evidence type="ECO:0000259" key="1">
    <source>
        <dbReference type="Pfam" id="PF00156"/>
    </source>
</evidence>
<dbReference type="CDD" id="cd06223">
    <property type="entry name" value="PRTases_typeI"/>
    <property type="match status" value="1"/>
</dbReference>
<dbReference type="Pfam" id="PF00156">
    <property type="entry name" value="Pribosyltran"/>
    <property type="match status" value="1"/>
</dbReference>
<dbReference type="RefSeq" id="WP_276264757.1">
    <property type="nucleotide sequence ID" value="NZ_JARJLM010000180.1"/>
</dbReference>
<dbReference type="InterPro" id="IPR000836">
    <property type="entry name" value="PRTase_dom"/>
</dbReference>
<proteinExistence type="predicted"/>
<name>A0ABT6ALF0_9BURK</name>
<dbReference type="InterPro" id="IPR029057">
    <property type="entry name" value="PRTase-like"/>
</dbReference>
<dbReference type="Gene3D" id="3.40.50.2020">
    <property type="match status" value="1"/>
</dbReference>
<sequence length="447" mass="46445">MNTPLARFESREDAAAQLAGALHAYRGQSPLVLAIPNGGVPLGRELADALAGDLDVALVSRLALPGNAAATIGAITEHGWTYLLDGPAGGQPDPADVAKEQVAKLDRLRQQCAIYTSHRPRPDPRGRIVILADDGLATGATMMAAIHMVRRQHPARVVCAVPAGLADGLAAVRPYADEIVCLRVAGLGPDISHLYHCFPEVGDAEVRMLLRHDAATAGAEGGRALADAMPVDIDCGGAVLHGVLDAPANPAGLVLMVQANGHGEHTVRNQYVARKLNASRLATLLVDLIAPREPMRKDKRQDVALLTGRLRKVMQAVPGLVLARLRLPAVPLACFGTGTAAAAALRVAGEAGNRLRSLVLAAGRPDLAGAESLRNVAIPTLLVIGAGDPEGIRVNDLAFAALHCPRQLRLVAGAGRVFEEPAAIEDLVALANGWLLQSIAGAEPGAA</sequence>
<protein>
    <submittedName>
        <fullName evidence="2">Phosphoribosyltransferase family protein</fullName>
    </submittedName>
</protein>
<accession>A0ABT6ALF0</accession>